<gene>
    <name evidence="1" type="ORF">KP78_30020</name>
</gene>
<dbReference type="Proteomes" id="UP000031938">
    <property type="component" value="Unassembled WGS sequence"/>
</dbReference>
<keyword evidence="2" id="KW-1185">Reference proteome</keyword>
<evidence type="ECO:0000313" key="2">
    <source>
        <dbReference type="Proteomes" id="UP000031938"/>
    </source>
</evidence>
<accession>A0A0C2VN79</accession>
<evidence type="ECO:0000313" key="1">
    <source>
        <dbReference type="EMBL" id="KIL45458.1"/>
    </source>
</evidence>
<organism evidence="1 2">
    <name type="scientific">Jeotgalibacillus soli</name>
    <dbReference type="NCBI Taxonomy" id="889306"/>
    <lineage>
        <taxon>Bacteria</taxon>
        <taxon>Bacillati</taxon>
        <taxon>Bacillota</taxon>
        <taxon>Bacilli</taxon>
        <taxon>Bacillales</taxon>
        <taxon>Caryophanaceae</taxon>
        <taxon>Jeotgalibacillus</taxon>
    </lineage>
</organism>
<name>A0A0C2VN79_9BACL</name>
<reference evidence="1 2" key="1">
    <citation type="submission" date="2015-01" db="EMBL/GenBank/DDBJ databases">
        <title>Genome sequencing of Jeotgalibacillus soli.</title>
        <authorList>
            <person name="Goh K.M."/>
            <person name="Chan K.-G."/>
            <person name="Yaakop A.S."/>
            <person name="Ee R."/>
            <person name="Gan H.M."/>
            <person name="Chan C.S."/>
        </authorList>
    </citation>
    <scope>NUCLEOTIDE SEQUENCE [LARGE SCALE GENOMIC DNA]</scope>
    <source>
        <strain evidence="1 2">P9</strain>
    </source>
</reference>
<dbReference type="PATRIC" id="fig|889306.3.peg.3013"/>
<dbReference type="EMBL" id="JXRP01000018">
    <property type="protein sequence ID" value="KIL45458.1"/>
    <property type="molecule type" value="Genomic_DNA"/>
</dbReference>
<sequence>MIKIKKIKIQKHEGRSKMKRIKLMLLETHRGEAFSDQSKFP</sequence>
<comment type="caution">
    <text evidence="1">The sequence shown here is derived from an EMBL/GenBank/DDBJ whole genome shotgun (WGS) entry which is preliminary data.</text>
</comment>
<protein>
    <submittedName>
        <fullName evidence="1">Uncharacterized protein</fullName>
    </submittedName>
</protein>
<dbReference type="AlphaFoldDB" id="A0A0C2VN79"/>
<proteinExistence type="predicted"/>